<dbReference type="Proteomes" id="UP001231189">
    <property type="component" value="Unassembled WGS sequence"/>
</dbReference>
<gene>
    <name evidence="11" type="ORF">QYE76_035038</name>
</gene>
<feature type="domain" description="NB-ARC" evidence="7">
    <location>
        <begin position="169"/>
        <end position="345"/>
    </location>
</feature>
<dbReference type="InterPro" id="IPR032675">
    <property type="entry name" value="LRR_dom_sf"/>
</dbReference>
<dbReference type="InterPro" id="IPR002182">
    <property type="entry name" value="NB-ARC"/>
</dbReference>
<dbReference type="GO" id="GO:0042742">
    <property type="term" value="P:defense response to bacterium"/>
    <property type="evidence" value="ECO:0007669"/>
    <property type="project" value="UniProtKB-ARBA"/>
</dbReference>
<dbReference type="GO" id="GO:0009626">
    <property type="term" value="P:plant-type hypersensitive response"/>
    <property type="evidence" value="ECO:0007669"/>
    <property type="project" value="UniProtKB-ARBA"/>
</dbReference>
<evidence type="ECO:0000259" key="8">
    <source>
        <dbReference type="Pfam" id="PF18052"/>
    </source>
</evidence>
<evidence type="ECO:0000259" key="10">
    <source>
        <dbReference type="Pfam" id="PF25019"/>
    </source>
</evidence>
<dbReference type="GO" id="GO:0005524">
    <property type="term" value="F:ATP binding"/>
    <property type="evidence" value="ECO:0007669"/>
    <property type="project" value="UniProtKB-KW"/>
</dbReference>
<feature type="domain" description="Disease resistance protein winged helix" evidence="9">
    <location>
        <begin position="427"/>
        <end position="505"/>
    </location>
</feature>
<feature type="domain" description="Disease resistance N-terminal" evidence="8">
    <location>
        <begin position="9"/>
        <end position="99"/>
    </location>
</feature>
<evidence type="ECO:0000259" key="9">
    <source>
        <dbReference type="Pfam" id="PF23559"/>
    </source>
</evidence>
<evidence type="ECO:0000256" key="2">
    <source>
        <dbReference type="ARBA" id="ARBA00022614"/>
    </source>
</evidence>
<dbReference type="GO" id="GO:0043531">
    <property type="term" value="F:ADP binding"/>
    <property type="evidence" value="ECO:0007669"/>
    <property type="project" value="InterPro"/>
</dbReference>
<dbReference type="GO" id="GO:0002758">
    <property type="term" value="P:innate immune response-activating signaling pathway"/>
    <property type="evidence" value="ECO:0007669"/>
    <property type="project" value="UniProtKB-ARBA"/>
</dbReference>
<dbReference type="Gene3D" id="1.20.5.4130">
    <property type="match status" value="1"/>
</dbReference>
<feature type="domain" description="R13L1/DRL21-like LRR repeat region" evidence="10">
    <location>
        <begin position="680"/>
        <end position="810"/>
    </location>
</feature>
<dbReference type="Pfam" id="PF18052">
    <property type="entry name" value="Rx_N"/>
    <property type="match status" value="1"/>
</dbReference>
<dbReference type="InterPro" id="IPR041118">
    <property type="entry name" value="Rx_N"/>
</dbReference>
<dbReference type="PRINTS" id="PR00364">
    <property type="entry name" value="DISEASERSIST"/>
</dbReference>
<dbReference type="PANTHER" id="PTHR36766">
    <property type="entry name" value="PLANT BROAD-SPECTRUM MILDEW RESISTANCE PROTEIN RPW8"/>
    <property type="match status" value="1"/>
</dbReference>
<evidence type="ECO:0000313" key="11">
    <source>
        <dbReference type="EMBL" id="KAK1611365.1"/>
    </source>
</evidence>
<dbReference type="InterPro" id="IPR027417">
    <property type="entry name" value="P-loop_NTPase"/>
</dbReference>
<comment type="caution">
    <text evidence="11">The sequence shown here is derived from an EMBL/GenBank/DDBJ whole genome shotgun (WGS) entry which is preliminary data.</text>
</comment>
<evidence type="ECO:0000256" key="5">
    <source>
        <dbReference type="ARBA" id="ARBA00022821"/>
    </source>
</evidence>
<dbReference type="InterPro" id="IPR058922">
    <property type="entry name" value="WHD_DRP"/>
</dbReference>
<dbReference type="FunFam" id="1.10.8.430:FF:000003">
    <property type="entry name" value="Probable disease resistance protein At5g66910"/>
    <property type="match status" value="1"/>
</dbReference>
<name>A0AAD8QZQ5_LOLMU</name>
<keyword evidence="4" id="KW-0547">Nucleotide-binding</keyword>
<evidence type="ECO:0000259" key="7">
    <source>
        <dbReference type="Pfam" id="PF00931"/>
    </source>
</evidence>
<keyword evidence="6" id="KW-0067">ATP-binding</keyword>
<keyword evidence="2" id="KW-0433">Leucine-rich repeat</keyword>
<protein>
    <submittedName>
        <fullName evidence="11">Uncharacterized protein</fullName>
    </submittedName>
</protein>
<dbReference type="SUPFAM" id="SSF52540">
    <property type="entry name" value="P-loop containing nucleoside triphosphate hydrolases"/>
    <property type="match status" value="1"/>
</dbReference>
<keyword evidence="3" id="KW-0677">Repeat</keyword>
<accession>A0AAD8QZQ5</accession>
<evidence type="ECO:0000256" key="6">
    <source>
        <dbReference type="ARBA" id="ARBA00022840"/>
    </source>
</evidence>
<dbReference type="SUPFAM" id="SSF52047">
    <property type="entry name" value="RNI-like"/>
    <property type="match status" value="1"/>
</dbReference>
<dbReference type="Pfam" id="PF23559">
    <property type="entry name" value="WHD_DRP"/>
    <property type="match status" value="1"/>
</dbReference>
<keyword evidence="5" id="KW-0611">Plant defense</keyword>
<dbReference type="PANTHER" id="PTHR36766:SF64">
    <property type="entry name" value="OS12G0206100 PROTEIN"/>
    <property type="match status" value="1"/>
</dbReference>
<dbReference type="Gene3D" id="1.10.10.10">
    <property type="entry name" value="Winged helix-like DNA-binding domain superfamily/Winged helix DNA-binding domain"/>
    <property type="match status" value="1"/>
</dbReference>
<dbReference type="Gene3D" id="3.80.10.10">
    <property type="entry name" value="Ribonuclease Inhibitor"/>
    <property type="match status" value="3"/>
</dbReference>
<evidence type="ECO:0000256" key="4">
    <source>
        <dbReference type="ARBA" id="ARBA00022741"/>
    </source>
</evidence>
<dbReference type="Pfam" id="PF00931">
    <property type="entry name" value="NB-ARC"/>
    <property type="match status" value="1"/>
</dbReference>
<reference evidence="11" key="1">
    <citation type="submission" date="2023-07" db="EMBL/GenBank/DDBJ databases">
        <title>A chromosome-level genome assembly of Lolium multiflorum.</title>
        <authorList>
            <person name="Chen Y."/>
            <person name="Copetti D."/>
            <person name="Kolliker R."/>
            <person name="Studer B."/>
        </authorList>
    </citation>
    <scope>NUCLEOTIDE SEQUENCE</scope>
    <source>
        <strain evidence="11">02402/16</strain>
        <tissue evidence="11">Leaf</tissue>
    </source>
</reference>
<evidence type="ECO:0000256" key="3">
    <source>
        <dbReference type="ARBA" id="ARBA00022737"/>
    </source>
</evidence>
<proteinExistence type="inferred from homology"/>
<comment type="similarity">
    <text evidence="1">Belongs to the disease resistance NB-LRR family.</text>
</comment>
<keyword evidence="12" id="KW-1185">Reference proteome</keyword>
<evidence type="ECO:0000313" key="12">
    <source>
        <dbReference type="Proteomes" id="UP001231189"/>
    </source>
</evidence>
<dbReference type="Pfam" id="PF25019">
    <property type="entry name" value="LRR_R13L1-DRL21"/>
    <property type="match status" value="1"/>
</dbReference>
<dbReference type="InterPro" id="IPR042197">
    <property type="entry name" value="Apaf_helical"/>
</dbReference>
<dbReference type="Gene3D" id="1.10.8.430">
    <property type="entry name" value="Helical domain of apoptotic protease-activating factors"/>
    <property type="match status" value="1"/>
</dbReference>
<sequence>MAEALLHCVVRGVANKAADALVQTVTGMCGVDADRHKLERQLLAVQCKLADAEAKSKTNQYVKRWMKDFRTVAYQADDVLDGFLYEALRRQIQIGDSKTRKVLSHFTSHCPLAFRYTMSRKLNNVLEKINELVEEMNKFGLESQAEAPRVLYPQTHSGLDMDTEPVGREDDKGVVIRLLLEQEDQQKVQVLPIFGMGGLGKTTLAKMVYNDCKIQQHFQLRMWHCASGNFEAIALVKSIIELATKEICDLPHTMELLRGRLQQVIGWKRFLLVVDDVLGEVQQIWEDSLKPLLCAVAGPGSVILVTTRSQRIATMMCTLQPHELTCLSEEHSWELFSEKAFSKDVRPQAELITIGKDIVNKCKGLPLALKTMGGLMSSKRRVREWEVIAESNIGDNDRGKDEIISILKLSYEHLSSEMKQCFAICAVFSKGFEMEKSMLIQLWMANGFVQQEEGMMDLEQRGEFIFSELVWRSFLQDVKIKPFNHSASRHGLIGCRMHDLMHDLAKDVADECATIEELLQHKAFIKDVSHIKVSSDELELSSGLLKGTDSLRTLLLPPSAHKDLHKFKPTLLRALSCGSLSIILNQHINTKHLRYLDLSHSEIARLPNSVCKLYNLQTLRLNHCRRLQYLPEGITTMRNLKHLYLFECDKLERMPPNIGLLCNLRTLTTFVVDIGDGYGIQELKDLKHLGHRLELYNLIKIKSGADAKQANIYQKNNLSEVSLCWGRRKFNGPQDDIGNMEDVLEALAPHNELVVLEVYGYGGTKFSPWMVNSQMCQCLKKLIIFNCPRCNDVPISHLLVSLEYLSLGGMDSLTTLCKISDAEVEACSTSLQFFPKLKTIFLEDLPQLEMLAENSACEIYSLLIFPQLEELSIHDCRKISSVPNSPNLKNLRITECCSLPISSLAHLTTLSELSYDGKGCCSAGIPLGSWPSLVKLSVSSLAYMMMVPPEEQQMHMPLKTLRSIWLSGPNCFETTSVSSKLYLGPWGCFAFVQELCISECHELVYWPVDEFRNLICLRFLSISFCANLEGKGSSSEEILPLPQLEMLSIYNCSCLSAIPMVPESLEKLLIGECASLVSLPPNLGNLDKLRVLQIRGCNGLKDLPDDLTRLEQLTIERCTGVDKIPQGLLQQLPVLKSLEIVGCEDLQRYLIEGGEYFNLVSSIPCKDIPAPEKKSNKKSLAFLKKLLPSCPLSSFD</sequence>
<dbReference type="EMBL" id="JAUUTY010000007">
    <property type="protein sequence ID" value="KAK1611365.1"/>
    <property type="molecule type" value="Genomic_DNA"/>
</dbReference>
<dbReference type="InterPro" id="IPR056789">
    <property type="entry name" value="LRR_R13L1-DRL21"/>
</dbReference>
<dbReference type="AlphaFoldDB" id="A0AAD8QZQ5"/>
<dbReference type="SUPFAM" id="SSF52058">
    <property type="entry name" value="L domain-like"/>
    <property type="match status" value="1"/>
</dbReference>
<dbReference type="Gene3D" id="3.40.50.300">
    <property type="entry name" value="P-loop containing nucleotide triphosphate hydrolases"/>
    <property type="match status" value="1"/>
</dbReference>
<evidence type="ECO:0000256" key="1">
    <source>
        <dbReference type="ARBA" id="ARBA00008894"/>
    </source>
</evidence>
<dbReference type="FunFam" id="1.10.10.10:FF:000322">
    <property type="entry name" value="Probable disease resistance protein At1g63360"/>
    <property type="match status" value="1"/>
</dbReference>
<dbReference type="InterPro" id="IPR036388">
    <property type="entry name" value="WH-like_DNA-bd_sf"/>
</dbReference>
<organism evidence="11 12">
    <name type="scientific">Lolium multiflorum</name>
    <name type="common">Italian ryegrass</name>
    <name type="synonym">Lolium perenne subsp. multiflorum</name>
    <dbReference type="NCBI Taxonomy" id="4521"/>
    <lineage>
        <taxon>Eukaryota</taxon>
        <taxon>Viridiplantae</taxon>
        <taxon>Streptophyta</taxon>
        <taxon>Embryophyta</taxon>
        <taxon>Tracheophyta</taxon>
        <taxon>Spermatophyta</taxon>
        <taxon>Magnoliopsida</taxon>
        <taxon>Liliopsida</taxon>
        <taxon>Poales</taxon>
        <taxon>Poaceae</taxon>
        <taxon>BOP clade</taxon>
        <taxon>Pooideae</taxon>
        <taxon>Poodae</taxon>
        <taxon>Poeae</taxon>
        <taxon>Poeae Chloroplast Group 2 (Poeae type)</taxon>
        <taxon>Loliodinae</taxon>
        <taxon>Loliinae</taxon>
        <taxon>Lolium</taxon>
    </lineage>
</organism>